<accession>A0ABP8L9U7</accession>
<dbReference type="Proteomes" id="UP001500552">
    <property type="component" value="Unassembled WGS sequence"/>
</dbReference>
<evidence type="ECO:0000313" key="1">
    <source>
        <dbReference type="EMBL" id="GAA4425611.1"/>
    </source>
</evidence>
<proteinExistence type="predicted"/>
<name>A0ABP8L9U7_9BACT</name>
<evidence type="ECO:0008006" key="3">
    <source>
        <dbReference type="Google" id="ProtNLM"/>
    </source>
</evidence>
<comment type="caution">
    <text evidence="1">The sequence shown here is derived from an EMBL/GenBank/DDBJ whole genome shotgun (WGS) entry which is preliminary data.</text>
</comment>
<keyword evidence="2" id="KW-1185">Reference proteome</keyword>
<reference evidence="2" key="1">
    <citation type="journal article" date="2019" name="Int. J. Syst. Evol. Microbiol.">
        <title>The Global Catalogue of Microorganisms (GCM) 10K type strain sequencing project: providing services to taxonomists for standard genome sequencing and annotation.</title>
        <authorList>
            <consortium name="The Broad Institute Genomics Platform"/>
            <consortium name="The Broad Institute Genome Sequencing Center for Infectious Disease"/>
            <person name="Wu L."/>
            <person name="Ma J."/>
        </authorList>
    </citation>
    <scope>NUCLEOTIDE SEQUENCE [LARGE SCALE GENOMIC DNA]</scope>
    <source>
        <strain evidence="2">JCM 17926</strain>
    </source>
</reference>
<sequence length="192" mass="20735">MKAGPKLLRAQAGGSFTNYTYISNRQQRNLGNVYTKQVLVSFANGLSAAQEQAVLAQYGFVKHGAGQVAMSTGLLHRVELTDGLNCNQVEQALQELAGDPNINYAAPYFMDGERLIGVSNQVLVTLEKGDRGELQKLAEQYNAEVLNASVDGKYILKVDKSSEGNALALANFLQGKKGIALAEPDFVLSLNR</sequence>
<protein>
    <recommendedName>
        <fullName evidence="3">Sporulation related domain-containing protein</fullName>
    </recommendedName>
</protein>
<evidence type="ECO:0000313" key="2">
    <source>
        <dbReference type="Proteomes" id="UP001500552"/>
    </source>
</evidence>
<organism evidence="1 2">
    <name type="scientific">Pontibacter saemangeumensis</name>
    <dbReference type="NCBI Taxonomy" id="1084525"/>
    <lineage>
        <taxon>Bacteria</taxon>
        <taxon>Pseudomonadati</taxon>
        <taxon>Bacteroidota</taxon>
        <taxon>Cytophagia</taxon>
        <taxon>Cytophagales</taxon>
        <taxon>Hymenobacteraceae</taxon>
        <taxon>Pontibacter</taxon>
    </lineage>
</organism>
<dbReference type="EMBL" id="BAABHC010000002">
    <property type="protein sequence ID" value="GAA4425611.1"/>
    <property type="molecule type" value="Genomic_DNA"/>
</dbReference>
<gene>
    <name evidence="1" type="ORF">GCM10023188_06730</name>
</gene>